<feature type="transmembrane region" description="Helical" evidence="1">
    <location>
        <begin position="15"/>
        <end position="38"/>
    </location>
</feature>
<accession>A0ABN1N206</accession>
<keyword evidence="1" id="KW-0812">Transmembrane</keyword>
<keyword evidence="1" id="KW-0472">Membrane</keyword>
<feature type="transmembrane region" description="Helical" evidence="1">
    <location>
        <begin position="227"/>
        <end position="249"/>
    </location>
</feature>
<dbReference type="RefSeq" id="WP_343852789.1">
    <property type="nucleotide sequence ID" value="NZ_BAAAFI010000036.1"/>
</dbReference>
<dbReference type="Gene3D" id="3.30.2010.10">
    <property type="entry name" value="Metalloproteases ('zincins'), catalytic domain"/>
    <property type="match status" value="1"/>
</dbReference>
<comment type="caution">
    <text evidence="3">The sequence shown here is derived from an EMBL/GenBank/DDBJ whole genome shotgun (WGS) entry which is preliminary data.</text>
</comment>
<name>A0ABN1N206_9BACT</name>
<protein>
    <recommendedName>
        <fullName evidence="2">Peptidase M56 domain-containing protein</fullName>
    </recommendedName>
</protein>
<feature type="transmembrane region" description="Helical" evidence="1">
    <location>
        <begin position="118"/>
        <end position="137"/>
    </location>
</feature>
<keyword evidence="4" id="KW-1185">Reference proteome</keyword>
<dbReference type="PANTHER" id="PTHR34978">
    <property type="entry name" value="POSSIBLE SENSOR-TRANSDUCER PROTEIN BLAR"/>
    <property type="match status" value="1"/>
</dbReference>
<dbReference type="EMBL" id="BAAAFI010000036">
    <property type="protein sequence ID" value="GAA0879906.1"/>
    <property type="molecule type" value="Genomic_DNA"/>
</dbReference>
<organism evidence="3 4">
    <name type="scientific">Algoriphagus jejuensis</name>
    <dbReference type="NCBI Taxonomy" id="419934"/>
    <lineage>
        <taxon>Bacteria</taxon>
        <taxon>Pseudomonadati</taxon>
        <taxon>Bacteroidota</taxon>
        <taxon>Cytophagia</taxon>
        <taxon>Cytophagales</taxon>
        <taxon>Cyclobacteriaceae</taxon>
        <taxon>Algoriphagus</taxon>
    </lineage>
</organism>
<dbReference type="Pfam" id="PF05569">
    <property type="entry name" value="Peptidase_M56"/>
    <property type="match status" value="1"/>
</dbReference>
<dbReference type="InterPro" id="IPR008756">
    <property type="entry name" value="Peptidase_M56"/>
</dbReference>
<gene>
    <name evidence="3" type="ORF">GCM10009119_28750</name>
</gene>
<feature type="transmembrane region" description="Helical" evidence="1">
    <location>
        <begin position="50"/>
        <end position="70"/>
    </location>
</feature>
<dbReference type="Proteomes" id="UP001500469">
    <property type="component" value="Unassembled WGS sequence"/>
</dbReference>
<evidence type="ECO:0000313" key="4">
    <source>
        <dbReference type="Proteomes" id="UP001500469"/>
    </source>
</evidence>
<feature type="domain" description="Peptidase M56" evidence="2">
    <location>
        <begin position="30"/>
        <end position="287"/>
    </location>
</feature>
<proteinExistence type="predicted"/>
<evidence type="ECO:0000256" key="1">
    <source>
        <dbReference type="SAM" id="Phobius"/>
    </source>
</evidence>
<dbReference type="PANTHER" id="PTHR34978:SF3">
    <property type="entry name" value="SLR0241 PROTEIN"/>
    <property type="match status" value="1"/>
</dbReference>
<keyword evidence="1" id="KW-1133">Transmembrane helix</keyword>
<sequence>MKILIDWIPDNLLQALGWTLVHSLWQLVLIASLLWVVLKIAYRARPAVKYGLAVGALIVSLIACTGTFIYEYSPVSATKSMLSVNELQLILANPSVIQAESGVDSSIGRVGFWIEQNIPFLVNFWLLGALLFLLRLVNSLSEIRGLRKSSSPVTDFQLQKVLYRLAGKMGIDAEVQLRVGTFGASPLTFGTFKPIILFPAALLFQLSPDQLEAIIAHELAHVKRNDYIINLLLSGLEVIFFFHPCYWWMNTTVKELRENAADDLVMSAGVEPKTLATSLAEVLNFAKQNPPELALAAGKQRNPTLQRIKRILGYPSQNYPQTPIISIPMLLTLFLSVGLMASAQQDAPQQTGPVVSKAQVAKVEPTFSALAFQDTVKKSKDNMPNTPVAFEGKNQMMFTSDDGETYRIQGDLLISGGDTVKLSPKAKAALDNIQAFDYQNMPKLDMPIAPVFPAELALAPMPLFDFGVDMPVMDAIPPMPPMDMAEFNFAPQMDMGFEFDMNMEPFPVWTDTTKMTKEEREKWAKDMELKAKEWETKFEKDFALKIKEFELKMEEWHAANGPKMKEFETKMAEWEAANGPKFKEFEAKMEEWQAANGPKMEEFEKKMAEWEAAQGPKMKEFELKMKEWEVAQQPKMEEYQRKMEVWQKEHHAKMQEFQKLLQEELKKGNN</sequence>
<dbReference type="CDD" id="cd07341">
    <property type="entry name" value="M56_BlaR1_MecR1_like"/>
    <property type="match status" value="1"/>
</dbReference>
<reference evidence="3 4" key="1">
    <citation type="journal article" date="2019" name="Int. J. Syst. Evol. Microbiol.">
        <title>The Global Catalogue of Microorganisms (GCM) 10K type strain sequencing project: providing services to taxonomists for standard genome sequencing and annotation.</title>
        <authorList>
            <consortium name="The Broad Institute Genomics Platform"/>
            <consortium name="The Broad Institute Genome Sequencing Center for Infectious Disease"/>
            <person name="Wu L."/>
            <person name="Ma J."/>
        </authorList>
    </citation>
    <scope>NUCLEOTIDE SEQUENCE [LARGE SCALE GENOMIC DNA]</scope>
    <source>
        <strain evidence="3 4">JCM 16112</strain>
    </source>
</reference>
<dbReference type="InterPro" id="IPR052173">
    <property type="entry name" value="Beta-lactam_resp_regulator"/>
</dbReference>
<evidence type="ECO:0000313" key="3">
    <source>
        <dbReference type="EMBL" id="GAA0879906.1"/>
    </source>
</evidence>
<evidence type="ECO:0000259" key="2">
    <source>
        <dbReference type="Pfam" id="PF05569"/>
    </source>
</evidence>